<proteinExistence type="predicted"/>
<evidence type="ECO:0000313" key="2">
    <source>
        <dbReference type="Proteomes" id="UP000190074"/>
    </source>
</evidence>
<dbReference type="Pfam" id="PF23850">
    <property type="entry name" value="DUF7213"/>
    <property type="match status" value="1"/>
</dbReference>
<dbReference type="AlphaFoldDB" id="A0A1T8AC12"/>
<reference evidence="1 2" key="1">
    <citation type="submission" date="2016-11" db="EMBL/GenBank/DDBJ databases">
        <authorList>
            <consortium name="Pathogen Informatics"/>
        </authorList>
    </citation>
    <scope>NUCLEOTIDE SEQUENCE [LARGE SCALE GENOMIC DNA]</scope>
    <source>
        <strain evidence="1 2">911</strain>
    </source>
</reference>
<dbReference type="EMBL" id="FVGW01000012">
    <property type="protein sequence ID" value="SKM68919.1"/>
    <property type="molecule type" value="Genomic_DNA"/>
</dbReference>
<organism evidence="1 2">
    <name type="scientific">Mycobacteroides abscessus subsp. massiliense</name>
    <dbReference type="NCBI Taxonomy" id="1962118"/>
    <lineage>
        <taxon>Bacteria</taxon>
        <taxon>Bacillati</taxon>
        <taxon>Actinomycetota</taxon>
        <taxon>Actinomycetes</taxon>
        <taxon>Mycobacteriales</taxon>
        <taxon>Mycobacteriaceae</taxon>
        <taxon>Mycobacteroides</taxon>
        <taxon>Mycobacteroides abscessus</taxon>
    </lineage>
</organism>
<dbReference type="RefSeq" id="WP_005121962.1">
    <property type="nucleotide sequence ID" value="NZ_FVAG01000009.1"/>
</dbReference>
<accession>A0A1T8AC12</accession>
<name>A0A1T8AC12_9MYCO</name>
<protein>
    <submittedName>
        <fullName evidence="1">Uncharacterized protein</fullName>
    </submittedName>
</protein>
<gene>
    <name evidence="1" type="ORF">SAMEA2259716_04799</name>
</gene>
<evidence type="ECO:0000313" key="1">
    <source>
        <dbReference type="EMBL" id="SKM68919.1"/>
    </source>
</evidence>
<sequence>MDERRAAAYQRLDEVVRELTAITEDESDDGQPRYTATDYVLIVGAQTIDNDGDRVGYVTVYPQGGSQPSYITTGLVAQAQGFLAASPAD</sequence>
<dbReference type="Proteomes" id="UP000190074">
    <property type="component" value="Unassembled WGS sequence"/>
</dbReference>
<dbReference type="InterPro" id="IPR055637">
    <property type="entry name" value="DUF7213"/>
</dbReference>